<feature type="region of interest" description="Disordered" evidence="1">
    <location>
        <begin position="52"/>
        <end position="150"/>
    </location>
</feature>
<keyword evidence="3" id="KW-1185">Reference proteome</keyword>
<dbReference type="GeneID" id="96082605"/>
<comment type="caution">
    <text evidence="2">The sequence shown here is derived from an EMBL/GenBank/DDBJ whole genome shotgun (WGS) entry which is preliminary data.</text>
</comment>
<dbReference type="Proteomes" id="UP001578633">
    <property type="component" value="Chromosome 2"/>
</dbReference>
<feature type="region of interest" description="Disordered" evidence="1">
    <location>
        <begin position="466"/>
        <end position="514"/>
    </location>
</feature>
<dbReference type="EMBL" id="JBHGVX010000002">
    <property type="protein sequence ID" value="KAL1798246.1"/>
    <property type="molecule type" value="Genomic_DNA"/>
</dbReference>
<evidence type="ECO:0000313" key="3">
    <source>
        <dbReference type="Proteomes" id="UP001578633"/>
    </source>
</evidence>
<gene>
    <name evidence="2" type="ORF">ACET3X_002283</name>
</gene>
<name>A0ABR3US35_9PLEO</name>
<accession>A0ABR3US35</accession>
<proteinExistence type="predicted"/>
<sequence length="514" mass="56861">MADSPYNRSHMPPPNSRPFTPLSQGRHGLGISYLDSEEFRDSPFSEVSAHNLEHNHGYNGNRDRIPPSVNYRPTAPRHSSFSAMSPNILRPSAPDGARHPSSASNPHISDLSSPFTSNQRAQGSYRNGSIPFSQYPTPSDRQEFSPDTPFVMARPSHVQHLEDSRQAHSTNVPSQASNVLPQVRFGHPQETNHLPLPFTTLLPPGPPPSGPPYTSSSFNQPSFPNGHAVAAYMSEVIWRPSMGMYGVPTTEAQKGYYVRNICLGLVNLYNLWDDSKYLLTASAKFADTGIWSDPKDIEVTAHIVVNNAMRIHEFGVTGVAFRRSAEFESLNAEDMDFTFPQRMHYLARLFYHSKVAADNVMSGRNIAKYVALPITSLRRLPFFEDEWSAMSQVNRVVQTEVLPYPDGLIHPSPTEQAQLLAHIATLPSLVKDYMGTGGHMATLSQKYLSPNELAYAALLSFQQMSHKRPVDGDQGSGMGPAAKRFRTGGHASFDSSVRDSENQEPDSVIDTVEA</sequence>
<protein>
    <submittedName>
        <fullName evidence="2">Uncharacterized protein</fullName>
    </submittedName>
</protein>
<evidence type="ECO:0000313" key="2">
    <source>
        <dbReference type="EMBL" id="KAL1798246.1"/>
    </source>
</evidence>
<reference evidence="2 3" key="1">
    <citation type="submission" date="2024-09" db="EMBL/GenBank/DDBJ databases">
        <title>T2T genomes of carrot and Alternaria dauci and their utility for understanding host-pathogen interaction during carrot leaf blight disease.</title>
        <authorList>
            <person name="Liu W."/>
            <person name="Xu S."/>
            <person name="Ou C."/>
            <person name="Liu X."/>
            <person name="Zhuang F."/>
            <person name="Deng X.W."/>
        </authorList>
    </citation>
    <scope>NUCLEOTIDE SEQUENCE [LARGE SCALE GENOMIC DNA]</scope>
    <source>
        <strain evidence="2 3">A2016</strain>
    </source>
</reference>
<feature type="compositionally biased region" description="Polar residues" evidence="1">
    <location>
        <begin position="101"/>
        <end position="139"/>
    </location>
</feature>
<feature type="region of interest" description="Disordered" evidence="1">
    <location>
        <begin position="1"/>
        <end position="34"/>
    </location>
</feature>
<dbReference type="RefSeq" id="XP_069308830.1">
    <property type="nucleotide sequence ID" value="XM_069449008.1"/>
</dbReference>
<feature type="compositionally biased region" description="Basic and acidic residues" evidence="1">
    <location>
        <begin position="52"/>
        <end position="65"/>
    </location>
</feature>
<evidence type="ECO:0000256" key="1">
    <source>
        <dbReference type="SAM" id="MobiDB-lite"/>
    </source>
</evidence>
<feature type="region of interest" description="Disordered" evidence="1">
    <location>
        <begin position="156"/>
        <end position="175"/>
    </location>
</feature>
<organism evidence="2 3">
    <name type="scientific">Alternaria dauci</name>
    <dbReference type="NCBI Taxonomy" id="48095"/>
    <lineage>
        <taxon>Eukaryota</taxon>
        <taxon>Fungi</taxon>
        <taxon>Dikarya</taxon>
        <taxon>Ascomycota</taxon>
        <taxon>Pezizomycotina</taxon>
        <taxon>Dothideomycetes</taxon>
        <taxon>Pleosporomycetidae</taxon>
        <taxon>Pleosporales</taxon>
        <taxon>Pleosporineae</taxon>
        <taxon>Pleosporaceae</taxon>
        <taxon>Alternaria</taxon>
        <taxon>Alternaria sect. Porri</taxon>
    </lineage>
</organism>